<feature type="transmembrane region" description="Helical" evidence="1">
    <location>
        <begin position="25"/>
        <end position="51"/>
    </location>
</feature>
<dbReference type="AlphaFoldDB" id="A0AAN9DYX2"/>
<keyword evidence="1" id="KW-0812">Transmembrane</keyword>
<keyword evidence="1" id="KW-0472">Membrane</keyword>
<name>A0AAN9DYX2_CROPI</name>
<proteinExistence type="predicted"/>
<evidence type="ECO:0000256" key="1">
    <source>
        <dbReference type="SAM" id="Phobius"/>
    </source>
</evidence>
<protein>
    <submittedName>
        <fullName evidence="2">Uncharacterized protein</fullName>
    </submittedName>
</protein>
<dbReference type="EMBL" id="JAYWIO010000008">
    <property type="protein sequence ID" value="KAK7243264.1"/>
    <property type="molecule type" value="Genomic_DNA"/>
</dbReference>
<evidence type="ECO:0000313" key="2">
    <source>
        <dbReference type="EMBL" id="KAK7243264.1"/>
    </source>
</evidence>
<reference evidence="2 3" key="1">
    <citation type="submission" date="2024-01" db="EMBL/GenBank/DDBJ databases">
        <title>The genomes of 5 underutilized Papilionoideae crops provide insights into root nodulation and disease resistanc.</title>
        <authorList>
            <person name="Yuan L."/>
        </authorList>
    </citation>
    <scope>NUCLEOTIDE SEQUENCE [LARGE SCALE GENOMIC DNA]</scope>
    <source>
        <strain evidence="2">ZHUSHIDOU_FW_LH</strain>
        <tissue evidence="2">Leaf</tissue>
    </source>
</reference>
<sequence length="140" mass="15585">MFISTSCVFYPASLLFDSKCHFLRFFLGLLCIHAPTLSLSLFLIFSLFLIATIHNQGRRESSPNLHHDPYLPPAQDLDRLLSEQRSELVAAEAMESGLDLDFALQEALAASPSSSTLPNLQQQQPLPDDAVFNPNALQLR</sequence>
<gene>
    <name evidence="2" type="ORF">RIF29_38056</name>
</gene>
<evidence type="ECO:0000313" key="3">
    <source>
        <dbReference type="Proteomes" id="UP001372338"/>
    </source>
</evidence>
<comment type="caution">
    <text evidence="2">The sequence shown here is derived from an EMBL/GenBank/DDBJ whole genome shotgun (WGS) entry which is preliminary data.</text>
</comment>
<keyword evidence="3" id="KW-1185">Reference proteome</keyword>
<dbReference type="Proteomes" id="UP001372338">
    <property type="component" value="Unassembled WGS sequence"/>
</dbReference>
<organism evidence="2 3">
    <name type="scientific">Crotalaria pallida</name>
    <name type="common">Smooth rattlebox</name>
    <name type="synonym">Crotalaria striata</name>
    <dbReference type="NCBI Taxonomy" id="3830"/>
    <lineage>
        <taxon>Eukaryota</taxon>
        <taxon>Viridiplantae</taxon>
        <taxon>Streptophyta</taxon>
        <taxon>Embryophyta</taxon>
        <taxon>Tracheophyta</taxon>
        <taxon>Spermatophyta</taxon>
        <taxon>Magnoliopsida</taxon>
        <taxon>eudicotyledons</taxon>
        <taxon>Gunneridae</taxon>
        <taxon>Pentapetalae</taxon>
        <taxon>rosids</taxon>
        <taxon>fabids</taxon>
        <taxon>Fabales</taxon>
        <taxon>Fabaceae</taxon>
        <taxon>Papilionoideae</taxon>
        <taxon>50 kb inversion clade</taxon>
        <taxon>genistoids sensu lato</taxon>
        <taxon>core genistoids</taxon>
        <taxon>Crotalarieae</taxon>
        <taxon>Crotalaria</taxon>
    </lineage>
</organism>
<accession>A0AAN9DYX2</accession>
<keyword evidence="1" id="KW-1133">Transmembrane helix</keyword>